<dbReference type="Gene3D" id="3.30.300.90">
    <property type="entry name" value="BolA-like"/>
    <property type="match status" value="1"/>
</dbReference>
<protein>
    <submittedName>
        <fullName evidence="2">Uncharacterized protein</fullName>
    </submittedName>
</protein>
<organism evidence="2 3">
    <name type="scientific">Ranitomeya imitator</name>
    <name type="common">mimic poison frog</name>
    <dbReference type="NCBI Taxonomy" id="111125"/>
    <lineage>
        <taxon>Eukaryota</taxon>
        <taxon>Metazoa</taxon>
        <taxon>Chordata</taxon>
        <taxon>Craniata</taxon>
        <taxon>Vertebrata</taxon>
        <taxon>Euteleostomi</taxon>
        <taxon>Amphibia</taxon>
        <taxon>Batrachia</taxon>
        <taxon>Anura</taxon>
        <taxon>Neobatrachia</taxon>
        <taxon>Hyloidea</taxon>
        <taxon>Dendrobatidae</taxon>
        <taxon>Dendrobatinae</taxon>
        <taxon>Ranitomeya</taxon>
    </lineage>
</organism>
<evidence type="ECO:0000313" key="3">
    <source>
        <dbReference type="Proteomes" id="UP001176940"/>
    </source>
</evidence>
<dbReference type="PANTHER" id="PTHR46188">
    <property type="entry name" value="BOLA-LIKE PROTEIN 3"/>
    <property type="match status" value="1"/>
</dbReference>
<keyword evidence="3" id="KW-1185">Reference proteome</keyword>
<name>A0ABN9L1A4_9NEOB</name>
<sequence length="210" mass="24531">MYEIHVESEEFKEKRTVQQHKMVNERALGNLDAPGIPCGIPKEIEQLGLEREQINRELQEMGNRGRLQLGVWKGKEVLLDPQHAWDPATTLPRAPVTMLKDCEMLNRTLIHTLRDAAIATTWDWRRAETNRYYGLATIRSGAPEDVFLNFPIKNMQWTAHRQRTDLGMRAMYENHWGLKNSKKASRDKRLFKKRFKAMHGLRIFTSVPKP</sequence>
<dbReference type="InterPro" id="IPR052275">
    <property type="entry name" value="Mt_Fe-S_assembly_factor"/>
</dbReference>
<gene>
    <name evidence="2" type="ORF">RIMI_LOCUS4353309</name>
</gene>
<dbReference type="PANTHER" id="PTHR46188:SF1">
    <property type="entry name" value="BOLA-LIKE PROTEIN 3"/>
    <property type="match status" value="1"/>
</dbReference>
<proteinExistence type="inferred from homology"/>
<comment type="similarity">
    <text evidence="1">Belongs to the BolA/IbaG family.</text>
</comment>
<accession>A0ABN9L1A4</accession>
<evidence type="ECO:0000256" key="1">
    <source>
        <dbReference type="ARBA" id="ARBA00005578"/>
    </source>
</evidence>
<evidence type="ECO:0000313" key="2">
    <source>
        <dbReference type="EMBL" id="CAJ0930650.1"/>
    </source>
</evidence>
<dbReference type="EMBL" id="CAUEEQ010006950">
    <property type="protein sequence ID" value="CAJ0930650.1"/>
    <property type="molecule type" value="Genomic_DNA"/>
</dbReference>
<dbReference type="Proteomes" id="UP001176940">
    <property type="component" value="Unassembled WGS sequence"/>
</dbReference>
<dbReference type="InterPro" id="IPR036065">
    <property type="entry name" value="BolA-like_sf"/>
</dbReference>
<dbReference type="SUPFAM" id="SSF82657">
    <property type="entry name" value="BolA-like"/>
    <property type="match status" value="1"/>
</dbReference>
<comment type="caution">
    <text evidence="2">The sequence shown here is derived from an EMBL/GenBank/DDBJ whole genome shotgun (WGS) entry which is preliminary data.</text>
</comment>
<reference evidence="2" key="1">
    <citation type="submission" date="2023-07" db="EMBL/GenBank/DDBJ databases">
        <authorList>
            <person name="Stuckert A."/>
        </authorList>
    </citation>
    <scope>NUCLEOTIDE SEQUENCE</scope>
</reference>